<evidence type="ECO:0000313" key="1">
    <source>
        <dbReference type="Proteomes" id="UP000095286"/>
    </source>
</evidence>
<dbReference type="Proteomes" id="UP000095286">
    <property type="component" value="Unplaced"/>
</dbReference>
<dbReference type="WBParaSite" id="RSKR_0000793700.1">
    <property type="protein sequence ID" value="RSKR_0000793700.1"/>
    <property type="gene ID" value="RSKR_0000793700"/>
</dbReference>
<reference evidence="2" key="1">
    <citation type="submission" date="2016-11" db="UniProtKB">
        <authorList>
            <consortium name="WormBaseParasite"/>
        </authorList>
    </citation>
    <scope>IDENTIFICATION</scope>
    <source>
        <strain evidence="2">KR3021</strain>
    </source>
</reference>
<proteinExistence type="predicted"/>
<sequence>MNSMSTASGQTACTPTNYVQTSLIDILKKSNLQKYSDLYIITDQLYGFDSTTGVYSNETLFNLIDSKKPRINILLYTKSCPSNFVDSSKPEIQSYLLLTQKSGGAFVATGDPTEVVNWFKMGEQYETSSYDIIYQEDQNKEVSGALLSRSGFHLKQNTNYTIWGTLVHVDSNKFKPSFSLYSSTGTKLPQPITNTIGDQFSASFGVSVPSDDIYTIEFNTDRIPSMEYQIRVLQYNPTFGFDLSFISNTSVQTSPEYGDSLQINCLAQKFNQTNDAIMPETIEIFDSTYKLVFNDTFRAGTGIGQFLSNNKWQCVNVDQVYYIRIDTQDESRTFSVTCLQSGAGNPTGVCLHGGTELTDKTCLCPVGWSGVICGQIDCMNNATLVGSVCNCQTDYTGQFCEHALGKCSNDDLQYNTEVTTFTLVVDLQSSLLDDVQSIGRNPNNLPQLSEYILVTYDGSNNESSNAGIFKTSSLAIFAATITNLVKLTTASIPQTNYYDYLAKGLNLQTGSRSVLLWVPDLVDCTNEPASMSASIINLIQKKSADVRYLSRANNLECSTFANVVLSGNGMITDVTLDASDLSDYVFFNLLTQNPTYLIVMDSNYYSTSAECSNDVIIEFPVNNDETYYITLLGYEKGDMTLNPNGESATPITSNILSFTIDSKVINKLTLKGKSSINKCGYTIETSSLTRITYTYKSLAFSGEKEYAPLTNSPSTTVYFNIEGKSGLVSDLLQKFPLVSLVEASNSQNIPVQRQDNCNYKWSFTFKCDNKNAASHYTYKIKGVGGDYQKTISVDCLTMGKSIIDVT</sequence>
<organism evidence="1 2">
    <name type="scientific">Rhabditophanes sp. KR3021</name>
    <dbReference type="NCBI Taxonomy" id="114890"/>
    <lineage>
        <taxon>Eukaryota</taxon>
        <taxon>Metazoa</taxon>
        <taxon>Ecdysozoa</taxon>
        <taxon>Nematoda</taxon>
        <taxon>Chromadorea</taxon>
        <taxon>Rhabditida</taxon>
        <taxon>Tylenchina</taxon>
        <taxon>Panagrolaimomorpha</taxon>
        <taxon>Strongyloidoidea</taxon>
        <taxon>Alloionematidae</taxon>
        <taxon>Rhabditophanes</taxon>
    </lineage>
</organism>
<accession>A0AC35U635</accession>
<evidence type="ECO:0000313" key="2">
    <source>
        <dbReference type="WBParaSite" id="RSKR_0000793700.1"/>
    </source>
</evidence>
<protein>
    <submittedName>
        <fullName evidence="2">EGF-like domain-containing protein</fullName>
    </submittedName>
</protein>
<name>A0AC35U635_9BILA</name>